<keyword evidence="3" id="KW-1003">Cell membrane</keyword>
<dbReference type="AlphaFoldDB" id="A0AA97IXA2"/>
<keyword evidence="10" id="KW-1185">Reference proteome</keyword>
<dbReference type="InterPro" id="IPR003438">
    <property type="entry name" value="GDNF_rcpt"/>
</dbReference>
<evidence type="ECO:0000313" key="10">
    <source>
        <dbReference type="Proteomes" id="UP001190640"/>
    </source>
</evidence>
<evidence type="ECO:0000259" key="9">
    <source>
        <dbReference type="SMART" id="SM00907"/>
    </source>
</evidence>
<organism evidence="10 11">
    <name type="scientific">Eublepharis macularius</name>
    <name type="common">Leopard gecko</name>
    <name type="synonym">Cyrtodactylus macularius</name>
    <dbReference type="NCBI Taxonomy" id="481883"/>
    <lineage>
        <taxon>Eukaryota</taxon>
        <taxon>Metazoa</taxon>
        <taxon>Chordata</taxon>
        <taxon>Craniata</taxon>
        <taxon>Vertebrata</taxon>
        <taxon>Euteleostomi</taxon>
        <taxon>Lepidosauria</taxon>
        <taxon>Squamata</taxon>
        <taxon>Bifurcata</taxon>
        <taxon>Gekkota</taxon>
        <taxon>Eublepharidae</taxon>
        <taxon>Eublepharinae</taxon>
        <taxon>Eublepharis</taxon>
    </lineage>
</organism>
<feature type="transmembrane region" description="Helical" evidence="8">
    <location>
        <begin position="373"/>
        <end position="394"/>
    </location>
</feature>
<feature type="domain" description="GDNF/GAS1" evidence="9">
    <location>
        <begin position="240"/>
        <end position="336"/>
    </location>
</feature>
<keyword evidence="7" id="KW-0325">Glycoprotein</keyword>
<dbReference type="SMART" id="SM00907">
    <property type="entry name" value="GDNF"/>
    <property type="match status" value="3"/>
</dbReference>
<dbReference type="GO" id="GO:0038023">
    <property type="term" value="F:signaling receptor activity"/>
    <property type="evidence" value="ECO:0007669"/>
    <property type="project" value="InterPro"/>
</dbReference>
<reference evidence="11" key="1">
    <citation type="submission" date="2025-08" db="UniProtKB">
        <authorList>
            <consortium name="RefSeq"/>
        </authorList>
    </citation>
    <scope>IDENTIFICATION</scope>
    <source>
        <tissue evidence="11">Blood</tissue>
    </source>
</reference>
<evidence type="ECO:0000256" key="3">
    <source>
        <dbReference type="ARBA" id="ARBA00022475"/>
    </source>
</evidence>
<dbReference type="Pfam" id="PF02351">
    <property type="entry name" value="GDNF"/>
    <property type="match status" value="2"/>
</dbReference>
<dbReference type="KEGG" id="emc:129324183"/>
<dbReference type="InterPro" id="IPR016017">
    <property type="entry name" value="GDNF/GAS1"/>
</dbReference>
<dbReference type="RefSeq" id="XP_054827226.1">
    <property type="nucleotide sequence ID" value="XM_054971251.1"/>
</dbReference>
<dbReference type="SUPFAM" id="SSF110035">
    <property type="entry name" value="GDNF receptor-like"/>
    <property type="match status" value="2"/>
</dbReference>
<keyword evidence="6" id="KW-0675">Receptor</keyword>
<dbReference type="GO" id="GO:0043235">
    <property type="term" value="C:receptor complex"/>
    <property type="evidence" value="ECO:0007669"/>
    <property type="project" value="TreeGrafter"/>
</dbReference>
<accession>A0AA97IXA2</accession>
<comment type="subcellular location">
    <subcellularLocation>
        <location evidence="1">Cell membrane</location>
    </subcellularLocation>
</comment>
<dbReference type="GO" id="GO:0007169">
    <property type="term" value="P:cell surface receptor protein tyrosine kinase signaling pathway"/>
    <property type="evidence" value="ECO:0007669"/>
    <property type="project" value="UniProtKB-ARBA"/>
</dbReference>
<keyword evidence="8" id="KW-0812">Transmembrane</keyword>
<keyword evidence="4" id="KW-0732">Signal</keyword>
<dbReference type="GO" id="GO:0009897">
    <property type="term" value="C:external side of plasma membrane"/>
    <property type="evidence" value="ECO:0007669"/>
    <property type="project" value="TreeGrafter"/>
</dbReference>
<feature type="domain" description="GDNF/GAS1" evidence="9">
    <location>
        <begin position="11"/>
        <end position="84"/>
    </location>
</feature>
<evidence type="ECO:0000256" key="5">
    <source>
        <dbReference type="ARBA" id="ARBA00023136"/>
    </source>
</evidence>
<dbReference type="GO" id="GO:0007399">
    <property type="term" value="P:nervous system development"/>
    <property type="evidence" value="ECO:0007669"/>
    <property type="project" value="TreeGrafter"/>
</dbReference>
<evidence type="ECO:0000256" key="1">
    <source>
        <dbReference type="ARBA" id="ARBA00004236"/>
    </source>
</evidence>
<evidence type="ECO:0000256" key="7">
    <source>
        <dbReference type="ARBA" id="ARBA00023180"/>
    </source>
</evidence>
<evidence type="ECO:0000256" key="2">
    <source>
        <dbReference type="ARBA" id="ARBA00005961"/>
    </source>
</evidence>
<evidence type="ECO:0000313" key="11">
    <source>
        <dbReference type="RefSeq" id="XP_054827226.1"/>
    </source>
</evidence>
<keyword evidence="8" id="KW-1133">Transmembrane helix</keyword>
<dbReference type="PANTHER" id="PTHR10269">
    <property type="entry name" value="GDNF RECEPTOR ALPHA"/>
    <property type="match status" value="1"/>
</dbReference>
<sequence>MTTSTFQTSRCQQLREKCSSTIKCESIWKAIEEACSIPGNSCAVEESIDCNKLVEFLVKEYPEFKDCNCTKDGCNIQMLLNKECFINKGQPVPSPAPDVWVRFPQPTKSNEIAHPSIFENDCFIKEKDHRNAEAEWQLSALFNAEYKPQHSCLHVNVECVSDTVCNRQLSLYLDNCQASEMPCSVNRCKTALRNFYKNMPFNVAQKLTFCDCEEWDEKCLHAKGFLHGKPYTDLVQAASCLSLIQTCQGDSLCWEKYKAFTSKCLKHISQSCLENNACIEYLDASDFNCSDSAECRKAYIDMWGTIRPAECTCDVRSPAERSTCKLFHHTLQRNSCFSQIAGRKAVHYPLHTDLPETKPSVTHKKSLFAGDKIYIAIYSCCVILILGLVLLALLKTRAFRSKAKAPSPTHLSERLMIPQQPWIVNCVANDFPRSSPSQPVAPLP</sequence>
<protein>
    <submittedName>
        <fullName evidence="11">GDNF family receptor alpha-like</fullName>
    </submittedName>
</protein>
<keyword evidence="5 8" id="KW-0472">Membrane</keyword>
<feature type="domain" description="GDNF/GAS1" evidence="9">
    <location>
        <begin position="152"/>
        <end position="231"/>
    </location>
</feature>
<evidence type="ECO:0000256" key="4">
    <source>
        <dbReference type="ARBA" id="ARBA00022729"/>
    </source>
</evidence>
<comment type="similarity">
    <text evidence="2">Belongs to the GDNFR family.</text>
</comment>
<name>A0AA97IXA2_EUBMA</name>
<dbReference type="PANTHER" id="PTHR10269:SF1">
    <property type="entry name" value="GDNF FAMILY RECEPTOR ALPHA-LIKE"/>
    <property type="match status" value="1"/>
</dbReference>
<dbReference type="InterPro" id="IPR037193">
    <property type="entry name" value="GDNF_alpha"/>
</dbReference>
<proteinExistence type="inferred from homology"/>
<gene>
    <name evidence="11" type="primary">GFRAL</name>
</gene>
<dbReference type="GeneID" id="129324183"/>
<evidence type="ECO:0000256" key="8">
    <source>
        <dbReference type="SAM" id="Phobius"/>
    </source>
</evidence>
<dbReference type="CTD" id="389400"/>
<evidence type="ECO:0000256" key="6">
    <source>
        <dbReference type="ARBA" id="ARBA00023170"/>
    </source>
</evidence>
<dbReference type="Proteomes" id="UP001190640">
    <property type="component" value="Chromosome 1"/>
</dbReference>